<name>E1Y8T0_9BACT</name>
<gene>
    <name evidence="1" type="ORF">N47_A10030</name>
</gene>
<evidence type="ECO:0000313" key="1">
    <source>
        <dbReference type="EMBL" id="CBX26974.1"/>
    </source>
</evidence>
<protein>
    <submittedName>
        <fullName evidence="1">Uncharacterized protein</fullName>
    </submittedName>
</protein>
<reference evidence="1" key="1">
    <citation type="journal article" date="2011" name="Environ. Microbiol.">
        <title>Genomic insights into the metabolic potential of the polycyclic aromatic hydrocarbon degrading sulfate-reducing Deltaproteobacterium N47.</title>
        <authorList>
            <person name="Bergmann F."/>
            <person name="Selesi D."/>
            <person name="Weinmaier T."/>
            <person name="Tischler P."/>
            <person name="Rattei T."/>
            <person name="Meckenstock R.U."/>
        </authorList>
    </citation>
    <scope>NUCLEOTIDE SEQUENCE</scope>
</reference>
<proteinExistence type="predicted"/>
<sequence length="41" mass="4680">MSLYFYDLMITCSASDNIKSALPVKSFFRLLEFKINASNSN</sequence>
<dbReference type="EMBL" id="FR695864">
    <property type="protein sequence ID" value="CBX26974.1"/>
    <property type="molecule type" value="Genomic_DNA"/>
</dbReference>
<accession>E1Y8T0</accession>
<organism evidence="1">
    <name type="scientific">uncultured Desulfobacterium sp</name>
    <dbReference type="NCBI Taxonomy" id="201089"/>
    <lineage>
        <taxon>Bacteria</taxon>
        <taxon>Pseudomonadati</taxon>
        <taxon>Thermodesulfobacteriota</taxon>
        <taxon>Desulfobacteria</taxon>
        <taxon>Desulfobacterales</taxon>
        <taxon>Desulfobacteriaceae</taxon>
        <taxon>Desulfobacterium</taxon>
        <taxon>environmental samples</taxon>
    </lineage>
</organism>
<dbReference type="AlphaFoldDB" id="E1Y8T0"/>